<protein>
    <submittedName>
        <fullName evidence="1">Uncharacterized protein</fullName>
    </submittedName>
</protein>
<dbReference type="AlphaFoldDB" id="A0A5N6D8B9"/>
<accession>A0A5N6D8B9</accession>
<name>A0A5N6D8B9_ASPPA</name>
<dbReference type="Proteomes" id="UP000326532">
    <property type="component" value="Unassembled WGS sequence"/>
</dbReference>
<evidence type="ECO:0000313" key="2">
    <source>
        <dbReference type="Proteomes" id="UP000326532"/>
    </source>
</evidence>
<sequence length="70" mass="8229">MLTQRKDKPQPCQSCRLPDDRERLGGFLRESLKLNENSAMLYRHDVICHDELSDEVWVSSGIRINLRYVP</sequence>
<dbReference type="VEuPathDB" id="FungiDB:BDV34DRAFT_202728"/>
<reference evidence="1 2" key="1">
    <citation type="submission" date="2019-04" db="EMBL/GenBank/DDBJ databases">
        <title>Fungal friends and foes A comparative genomics study of 23 Aspergillus species from section Flavi.</title>
        <authorList>
            <consortium name="DOE Joint Genome Institute"/>
            <person name="Kjaerbolling I."/>
            <person name="Vesth T.C."/>
            <person name="Frisvad J.C."/>
            <person name="Nybo J.L."/>
            <person name="Theobald S."/>
            <person name="Kildgaard S."/>
            <person name="Petersen T.I."/>
            <person name="Kuo A."/>
            <person name="Sato A."/>
            <person name="Lyhne E.K."/>
            <person name="Kogle M.E."/>
            <person name="Wiebenga A."/>
            <person name="Kun R.S."/>
            <person name="Lubbers R.J."/>
            <person name="Makela M.R."/>
            <person name="Barry K."/>
            <person name="Chovatia M."/>
            <person name="Clum A."/>
            <person name="Daum C."/>
            <person name="Haridas S."/>
            <person name="He G."/>
            <person name="LaButti K."/>
            <person name="Lipzen A."/>
            <person name="Mondo S."/>
            <person name="Pangilinan J."/>
            <person name="Riley R."/>
            <person name="Salamov A."/>
            <person name="Simmons B.A."/>
            <person name="Magnuson J.K."/>
            <person name="Henrissat B."/>
            <person name="Mortensen U.H."/>
            <person name="Larsen T.O."/>
            <person name="De vries R.P."/>
            <person name="Grigoriev I.V."/>
            <person name="Machida M."/>
            <person name="Baker S.E."/>
            <person name="Andersen M.R."/>
        </authorList>
    </citation>
    <scope>NUCLEOTIDE SEQUENCE [LARGE SCALE GENOMIC DNA]</scope>
    <source>
        <strain evidence="1 2">CBS 117618</strain>
    </source>
</reference>
<organism evidence="1 2">
    <name type="scientific">Aspergillus parasiticus</name>
    <dbReference type="NCBI Taxonomy" id="5067"/>
    <lineage>
        <taxon>Eukaryota</taxon>
        <taxon>Fungi</taxon>
        <taxon>Dikarya</taxon>
        <taxon>Ascomycota</taxon>
        <taxon>Pezizomycotina</taxon>
        <taxon>Eurotiomycetes</taxon>
        <taxon>Eurotiomycetidae</taxon>
        <taxon>Eurotiales</taxon>
        <taxon>Aspergillaceae</taxon>
        <taxon>Aspergillus</taxon>
        <taxon>Aspergillus subgen. Circumdati</taxon>
    </lineage>
</organism>
<dbReference type="EMBL" id="ML735019">
    <property type="protein sequence ID" value="KAB8201494.1"/>
    <property type="molecule type" value="Genomic_DNA"/>
</dbReference>
<evidence type="ECO:0000313" key="1">
    <source>
        <dbReference type="EMBL" id="KAB8201494.1"/>
    </source>
</evidence>
<gene>
    <name evidence="1" type="ORF">BDV34DRAFT_202728</name>
</gene>
<keyword evidence="2" id="KW-1185">Reference proteome</keyword>
<proteinExistence type="predicted"/>